<dbReference type="Pfam" id="PF09957">
    <property type="entry name" value="VapB_antitoxin"/>
    <property type="match status" value="1"/>
</dbReference>
<reference evidence="1 2" key="1">
    <citation type="submission" date="2024-03" db="EMBL/GenBank/DDBJ databases">
        <title>High-quality draft genome sequence of Oceanobacter sp. wDCs-4.</title>
        <authorList>
            <person name="Dong C."/>
        </authorList>
    </citation>
    <scope>NUCLEOTIDE SEQUENCE [LARGE SCALE GENOMIC DNA]</scope>
    <source>
        <strain evidence="2">wDCs-4</strain>
    </source>
</reference>
<evidence type="ECO:0000313" key="1">
    <source>
        <dbReference type="EMBL" id="MFK4753920.1"/>
    </source>
</evidence>
<dbReference type="RefSeq" id="WP_416206901.1">
    <property type="nucleotide sequence ID" value="NZ_JBBKTX010000022.1"/>
</dbReference>
<keyword evidence="2" id="KW-1185">Reference proteome</keyword>
<dbReference type="EMBL" id="JBBKTX010000022">
    <property type="protein sequence ID" value="MFK4753920.1"/>
    <property type="molecule type" value="Genomic_DNA"/>
</dbReference>
<accession>A0ABW8NLQ2</accession>
<dbReference type="Proteomes" id="UP001620597">
    <property type="component" value="Unassembled WGS sequence"/>
</dbReference>
<proteinExistence type="predicted"/>
<protein>
    <submittedName>
        <fullName evidence="1">Type II toxin-antitoxin system VapB family antitoxin</fullName>
    </submittedName>
</protein>
<name>A0ABW8NLQ2_9GAMM</name>
<comment type="caution">
    <text evidence="1">The sequence shown here is derived from an EMBL/GenBank/DDBJ whole genome shotgun (WGS) entry which is preliminary data.</text>
</comment>
<sequence length="65" mass="7015">MRTTITIDDELYYSALSLAAPGTDKAALVRQAMQTFVRVESAKRLACLGGTAPTMAGQREVPENQ</sequence>
<gene>
    <name evidence="1" type="ORF">WG929_16025</name>
</gene>
<organism evidence="1 2">
    <name type="scientific">Oceanobacter antarcticus</name>
    <dbReference type="NCBI Taxonomy" id="3133425"/>
    <lineage>
        <taxon>Bacteria</taxon>
        <taxon>Pseudomonadati</taxon>
        <taxon>Pseudomonadota</taxon>
        <taxon>Gammaproteobacteria</taxon>
        <taxon>Oceanospirillales</taxon>
        <taxon>Oceanospirillaceae</taxon>
        <taxon>Oceanobacter</taxon>
    </lineage>
</organism>
<dbReference type="InterPro" id="IPR019239">
    <property type="entry name" value="VapB_antitoxin"/>
</dbReference>
<evidence type="ECO:0000313" key="2">
    <source>
        <dbReference type="Proteomes" id="UP001620597"/>
    </source>
</evidence>